<keyword evidence="1" id="KW-0472">Membrane</keyword>
<reference evidence="3" key="1">
    <citation type="journal article" date="2019" name="Int. J. Syst. Evol. Microbiol.">
        <title>The Global Catalogue of Microorganisms (GCM) 10K type strain sequencing project: providing services to taxonomists for standard genome sequencing and annotation.</title>
        <authorList>
            <consortium name="The Broad Institute Genomics Platform"/>
            <consortium name="The Broad Institute Genome Sequencing Center for Infectious Disease"/>
            <person name="Wu L."/>
            <person name="Ma J."/>
        </authorList>
    </citation>
    <scope>NUCLEOTIDE SEQUENCE [LARGE SCALE GENOMIC DNA]</scope>
    <source>
        <strain evidence="3">JCM 17326</strain>
    </source>
</reference>
<keyword evidence="1" id="KW-1133">Transmembrane helix</keyword>
<dbReference type="RefSeq" id="WP_345579357.1">
    <property type="nucleotide sequence ID" value="NZ_BAABDQ010000065.1"/>
</dbReference>
<evidence type="ECO:0000256" key="1">
    <source>
        <dbReference type="SAM" id="Phobius"/>
    </source>
</evidence>
<protein>
    <submittedName>
        <fullName evidence="2">Uncharacterized protein</fullName>
    </submittedName>
</protein>
<proteinExistence type="predicted"/>
<dbReference type="Proteomes" id="UP001500630">
    <property type="component" value="Unassembled WGS sequence"/>
</dbReference>
<feature type="transmembrane region" description="Helical" evidence="1">
    <location>
        <begin position="7"/>
        <end position="26"/>
    </location>
</feature>
<name>A0ABP6ZX77_9ACTN</name>
<organism evidence="2 3">
    <name type="scientific">Nonomuraea rosea</name>
    <dbReference type="NCBI Taxonomy" id="638574"/>
    <lineage>
        <taxon>Bacteria</taxon>
        <taxon>Bacillati</taxon>
        <taxon>Actinomycetota</taxon>
        <taxon>Actinomycetes</taxon>
        <taxon>Streptosporangiales</taxon>
        <taxon>Streptosporangiaceae</taxon>
        <taxon>Nonomuraea</taxon>
    </lineage>
</organism>
<keyword evidence="3" id="KW-1185">Reference proteome</keyword>
<keyword evidence="1" id="KW-0812">Transmembrane</keyword>
<dbReference type="EMBL" id="BAABDQ010000065">
    <property type="protein sequence ID" value="GAA3621643.1"/>
    <property type="molecule type" value="Genomic_DNA"/>
</dbReference>
<evidence type="ECO:0000313" key="3">
    <source>
        <dbReference type="Proteomes" id="UP001500630"/>
    </source>
</evidence>
<sequence>MPRWAKLAGIVVAVLILLFVVMMLVGGGGMGHQIPSHGGGAG</sequence>
<accession>A0ABP6ZX77</accession>
<gene>
    <name evidence="2" type="ORF">GCM10022419_129140</name>
</gene>
<evidence type="ECO:0000313" key="2">
    <source>
        <dbReference type="EMBL" id="GAA3621643.1"/>
    </source>
</evidence>
<comment type="caution">
    <text evidence="2">The sequence shown here is derived from an EMBL/GenBank/DDBJ whole genome shotgun (WGS) entry which is preliminary data.</text>
</comment>